<comment type="subcellular location">
    <subcellularLocation>
        <location evidence="1 7">Cell membrane</location>
        <topology evidence="1 7">Multi-pass membrane protein</topology>
    </subcellularLocation>
</comment>
<dbReference type="InterPro" id="IPR000515">
    <property type="entry name" value="MetI-like"/>
</dbReference>
<feature type="transmembrane region" description="Helical" evidence="7">
    <location>
        <begin position="204"/>
        <end position="228"/>
    </location>
</feature>
<dbReference type="EMBL" id="SVNY01000003">
    <property type="protein sequence ID" value="MBE6833533.1"/>
    <property type="molecule type" value="Genomic_DNA"/>
</dbReference>
<comment type="similarity">
    <text evidence="7">Belongs to the binding-protein-dependent transport system permease family.</text>
</comment>
<feature type="transmembrane region" description="Helical" evidence="7">
    <location>
        <begin position="12"/>
        <end position="31"/>
    </location>
</feature>
<dbReference type="Gene3D" id="1.10.3720.10">
    <property type="entry name" value="MetI-like"/>
    <property type="match status" value="1"/>
</dbReference>
<evidence type="ECO:0000256" key="3">
    <source>
        <dbReference type="ARBA" id="ARBA00022475"/>
    </source>
</evidence>
<dbReference type="Proteomes" id="UP000754750">
    <property type="component" value="Unassembled WGS sequence"/>
</dbReference>
<evidence type="ECO:0000313" key="9">
    <source>
        <dbReference type="EMBL" id="MBE6833533.1"/>
    </source>
</evidence>
<dbReference type="PANTHER" id="PTHR30193:SF37">
    <property type="entry name" value="INNER MEMBRANE ABC TRANSPORTER PERMEASE PROTEIN YCJO"/>
    <property type="match status" value="1"/>
</dbReference>
<dbReference type="PANTHER" id="PTHR30193">
    <property type="entry name" value="ABC TRANSPORTER PERMEASE PROTEIN"/>
    <property type="match status" value="1"/>
</dbReference>
<feature type="transmembrane region" description="Helical" evidence="7">
    <location>
        <begin position="260"/>
        <end position="284"/>
    </location>
</feature>
<evidence type="ECO:0000256" key="6">
    <source>
        <dbReference type="ARBA" id="ARBA00023136"/>
    </source>
</evidence>
<dbReference type="RefSeq" id="WP_020072507.1">
    <property type="nucleotide sequence ID" value="NZ_SVNY01000003.1"/>
</dbReference>
<keyword evidence="3" id="KW-1003">Cell membrane</keyword>
<accession>A0A928Q318</accession>
<keyword evidence="6 7" id="KW-0472">Membrane</keyword>
<evidence type="ECO:0000256" key="1">
    <source>
        <dbReference type="ARBA" id="ARBA00004651"/>
    </source>
</evidence>
<dbReference type="InterPro" id="IPR051393">
    <property type="entry name" value="ABC_transporter_permease"/>
</dbReference>
<feature type="domain" description="ABC transmembrane type-1" evidence="8">
    <location>
        <begin position="69"/>
        <end position="281"/>
    </location>
</feature>
<dbReference type="GO" id="GO:0005886">
    <property type="term" value="C:plasma membrane"/>
    <property type="evidence" value="ECO:0007669"/>
    <property type="project" value="UniProtKB-SubCell"/>
</dbReference>
<keyword evidence="4 7" id="KW-0812">Transmembrane</keyword>
<keyword evidence="2 7" id="KW-0813">Transport</keyword>
<feature type="transmembrane region" description="Helical" evidence="7">
    <location>
        <begin position="146"/>
        <end position="165"/>
    </location>
</feature>
<dbReference type="AlphaFoldDB" id="A0A928Q318"/>
<reference evidence="9" key="1">
    <citation type="submission" date="2019-04" db="EMBL/GenBank/DDBJ databases">
        <title>Evolution of Biomass-Degrading Anaerobic Consortia Revealed by Metagenomics.</title>
        <authorList>
            <person name="Peng X."/>
        </authorList>
    </citation>
    <scope>NUCLEOTIDE SEQUENCE</scope>
    <source>
        <strain evidence="9">SIG551</strain>
    </source>
</reference>
<evidence type="ECO:0000313" key="10">
    <source>
        <dbReference type="Proteomes" id="UP000754750"/>
    </source>
</evidence>
<dbReference type="Pfam" id="PF00528">
    <property type="entry name" value="BPD_transp_1"/>
    <property type="match status" value="1"/>
</dbReference>
<keyword evidence="5 7" id="KW-1133">Transmembrane helix</keyword>
<feature type="transmembrane region" description="Helical" evidence="7">
    <location>
        <begin position="106"/>
        <end position="126"/>
    </location>
</feature>
<evidence type="ECO:0000256" key="7">
    <source>
        <dbReference type="RuleBase" id="RU363032"/>
    </source>
</evidence>
<dbReference type="SUPFAM" id="SSF161098">
    <property type="entry name" value="MetI-like"/>
    <property type="match status" value="1"/>
</dbReference>
<gene>
    <name evidence="9" type="ORF">E7512_08130</name>
</gene>
<dbReference type="InterPro" id="IPR035906">
    <property type="entry name" value="MetI-like_sf"/>
</dbReference>
<sequence length="292" mass="33152">MKKKFLSIGKPYLLIAPAMAAFLLFSIYPVMSMVQLSLFDWNMISPEKDFIGLANYQKLFYDEDFRQTLLNTAVFTVFSVLGDIGLGLLIALYLKKNTLVNRIMQSVIFAPYIISLASISLLWMWLMNPDYGLLNAALEALHIPGINWLGSPQYAMLSVILICVWKSVGYDAMILLAALQSVPENLYEAAALDRASWWRKLTKVTLPMISPTLFFLTIVETIASFNVFETIQILTRGGPQNSTDTIVFSLYQYGFKFYRIGYASTIGVVLMIIMTLFTIVYFVLLSKRVHYQ</sequence>
<proteinExistence type="inferred from homology"/>
<dbReference type="PROSITE" id="PS50928">
    <property type="entry name" value="ABC_TM1"/>
    <property type="match status" value="1"/>
</dbReference>
<evidence type="ECO:0000259" key="8">
    <source>
        <dbReference type="PROSITE" id="PS50928"/>
    </source>
</evidence>
<name>A0A928Q318_9FIRM</name>
<organism evidence="9 10">
    <name type="scientific">Faecalispora sporosphaeroides</name>
    <dbReference type="NCBI Taxonomy" id="1549"/>
    <lineage>
        <taxon>Bacteria</taxon>
        <taxon>Bacillati</taxon>
        <taxon>Bacillota</taxon>
        <taxon>Clostridia</taxon>
        <taxon>Eubacteriales</taxon>
        <taxon>Oscillospiraceae</taxon>
        <taxon>Faecalispora</taxon>
    </lineage>
</organism>
<comment type="caution">
    <text evidence="9">The sequence shown here is derived from an EMBL/GenBank/DDBJ whole genome shotgun (WGS) entry which is preliminary data.</text>
</comment>
<dbReference type="GO" id="GO:0055085">
    <property type="term" value="P:transmembrane transport"/>
    <property type="evidence" value="ECO:0007669"/>
    <property type="project" value="InterPro"/>
</dbReference>
<feature type="transmembrane region" description="Helical" evidence="7">
    <location>
        <begin position="69"/>
        <end position="94"/>
    </location>
</feature>
<evidence type="ECO:0000256" key="5">
    <source>
        <dbReference type="ARBA" id="ARBA00022989"/>
    </source>
</evidence>
<evidence type="ECO:0000256" key="2">
    <source>
        <dbReference type="ARBA" id="ARBA00022448"/>
    </source>
</evidence>
<protein>
    <submittedName>
        <fullName evidence="9">Sugar ABC transporter permease</fullName>
    </submittedName>
</protein>
<dbReference type="CDD" id="cd06261">
    <property type="entry name" value="TM_PBP2"/>
    <property type="match status" value="1"/>
</dbReference>
<evidence type="ECO:0000256" key="4">
    <source>
        <dbReference type="ARBA" id="ARBA00022692"/>
    </source>
</evidence>